<evidence type="ECO:0000313" key="2">
    <source>
        <dbReference type="Proteomes" id="UP000799429"/>
    </source>
</evidence>
<dbReference type="AlphaFoldDB" id="A0A9P4VPJ8"/>
<accession>A0A9P4VPJ8</accession>
<protein>
    <submittedName>
        <fullName evidence="1">Uncharacterized protein</fullName>
    </submittedName>
</protein>
<dbReference type="InterPro" id="IPR038883">
    <property type="entry name" value="AN11006-like"/>
</dbReference>
<gene>
    <name evidence="1" type="ORF">M501DRAFT_995982</name>
</gene>
<dbReference type="PANTHER" id="PTHR42085">
    <property type="entry name" value="F-BOX DOMAIN-CONTAINING PROTEIN"/>
    <property type="match status" value="1"/>
</dbReference>
<name>A0A9P4VPJ8_9PEZI</name>
<dbReference type="OrthoDB" id="5413827at2759"/>
<keyword evidence="2" id="KW-1185">Reference proteome</keyword>
<evidence type="ECO:0000313" key="1">
    <source>
        <dbReference type="EMBL" id="KAF2837375.1"/>
    </source>
</evidence>
<proteinExistence type="predicted"/>
<comment type="caution">
    <text evidence="1">The sequence shown here is derived from an EMBL/GenBank/DDBJ whole genome shotgun (WGS) entry which is preliminary data.</text>
</comment>
<dbReference type="PANTHER" id="PTHR42085:SF1">
    <property type="entry name" value="F-BOX DOMAIN-CONTAINING PROTEIN"/>
    <property type="match status" value="1"/>
</dbReference>
<dbReference type="Proteomes" id="UP000799429">
    <property type="component" value="Unassembled WGS sequence"/>
</dbReference>
<reference evidence="1" key="1">
    <citation type="journal article" date="2020" name="Stud. Mycol.">
        <title>101 Dothideomycetes genomes: a test case for predicting lifestyles and emergence of pathogens.</title>
        <authorList>
            <person name="Haridas S."/>
            <person name="Albert R."/>
            <person name="Binder M."/>
            <person name="Bloem J."/>
            <person name="Labutti K."/>
            <person name="Salamov A."/>
            <person name="Andreopoulos B."/>
            <person name="Baker S."/>
            <person name="Barry K."/>
            <person name="Bills G."/>
            <person name="Bluhm B."/>
            <person name="Cannon C."/>
            <person name="Castanera R."/>
            <person name="Culley D."/>
            <person name="Daum C."/>
            <person name="Ezra D."/>
            <person name="Gonzalez J."/>
            <person name="Henrissat B."/>
            <person name="Kuo A."/>
            <person name="Liang C."/>
            <person name="Lipzen A."/>
            <person name="Lutzoni F."/>
            <person name="Magnuson J."/>
            <person name="Mondo S."/>
            <person name="Nolan M."/>
            <person name="Ohm R."/>
            <person name="Pangilinan J."/>
            <person name="Park H.-J."/>
            <person name="Ramirez L."/>
            <person name="Alfaro M."/>
            <person name="Sun H."/>
            <person name="Tritt A."/>
            <person name="Yoshinaga Y."/>
            <person name="Zwiers L.-H."/>
            <person name="Turgeon B."/>
            <person name="Goodwin S."/>
            <person name="Spatafora J."/>
            <person name="Crous P."/>
            <person name="Grigoriev I."/>
        </authorList>
    </citation>
    <scope>NUCLEOTIDE SEQUENCE</scope>
    <source>
        <strain evidence="1">CBS 101060</strain>
    </source>
</reference>
<organism evidence="1 2">
    <name type="scientific">Patellaria atrata CBS 101060</name>
    <dbReference type="NCBI Taxonomy" id="1346257"/>
    <lineage>
        <taxon>Eukaryota</taxon>
        <taxon>Fungi</taxon>
        <taxon>Dikarya</taxon>
        <taxon>Ascomycota</taxon>
        <taxon>Pezizomycotina</taxon>
        <taxon>Dothideomycetes</taxon>
        <taxon>Dothideomycetes incertae sedis</taxon>
        <taxon>Patellariales</taxon>
        <taxon>Patellariaceae</taxon>
        <taxon>Patellaria</taxon>
    </lineage>
</organism>
<sequence>MSESVAPYQPPRASLLGLPPELRNQIYNYALFQDIWTYDPNDFRLEAPLRRASLDLRILLTCRQIYQELRLLAFTLVRFNTRKLPLTELQPALSNLSQDQIASIRSLWLDVGFRYFMFYDGAGRGIQLESLGLSISHLLIDLSDETFLAVYQLKAFQRVRNKFVHILWETVRHNRSLKEISIVQHGRLDELIDSEVTKQLFQTLEILMTQRSSGSSGYTSLVHLPQFFRLRECEAGGEERIVDINFVRFQQPISNPYKDFPYRR</sequence>
<dbReference type="EMBL" id="MU006100">
    <property type="protein sequence ID" value="KAF2837375.1"/>
    <property type="molecule type" value="Genomic_DNA"/>
</dbReference>